<organism evidence="1 2">
    <name type="scientific">Favolaschia claudopus</name>
    <dbReference type="NCBI Taxonomy" id="2862362"/>
    <lineage>
        <taxon>Eukaryota</taxon>
        <taxon>Fungi</taxon>
        <taxon>Dikarya</taxon>
        <taxon>Basidiomycota</taxon>
        <taxon>Agaricomycotina</taxon>
        <taxon>Agaricomycetes</taxon>
        <taxon>Agaricomycetidae</taxon>
        <taxon>Agaricales</taxon>
        <taxon>Marasmiineae</taxon>
        <taxon>Mycenaceae</taxon>
        <taxon>Favolaschia</taxon>
    </lineage>
</organism>
<dbReference type="AlphaFoldDB" id="A0AAW0CBB2"/>
<protein>
    <submittedName>
        <fullName evidence="1">Uncharacterized protein</fullName>
    </submittedName>
</protein>
<evidence type="ECO:0000313" key="1">
    <source>
        <dbReference type="EMBL" id="KAK7036167.1"/>
    </source>
</evidence>
<name>A0AAW0CBB2_9AGAR</name>
<gene>
    <name evidence="1" type="ORF">R3P38DRAFT_617257</name>
</gene>
<comment type="caution">
    <text evidence="1">The sequence shown here is derived from an EMBL/GenBank/DDBJ whole genome shotgun (WGS) entry which is preliminary data.</text>
</comment>
<proteinExistence type="predicted"/>
<keyword evidence="2" id="KW-1185">Reference proteome</keyword>
<sequence>MGQPSRLRRAFTVQPTQPHKAHVVQRLAAHVYLAFVHPSTCRSRTSSNTILIGFVFVVSVTYWSQTRTPYDFSSVSPPGGSALLSVSRLPVSGCMRSSGTGLSSARSRVGEELTVIETGSGFVTAWVRTSQLFDCRLDCQRSFDSRPDVPNRNKHVVCLVCPFVLCYLSSHRLGHHYRAPPHLYPISHLPSYFATTPRPPATISTLPLVLSNKATRFHRDHGLGR</sequence>
<reference evidence="1 2" key="1">
    <citation type="journal article" date="2024" name="J Genomics">
        <title>Draft genome sequencing and assembly of Favolaschia claudopus CIRM-BRFM 2984 isolated from oak limbs.</title>
        <authorList>
            <person name="Navarro D."/>
            <person name="Drula E."/>
            <person name="Chaduli D."/>
            <person name="Cazenave R."/>
            <person name="Ahrendt S."/>
            <person name="Wang J."/>
            <person name="Lipzen A."/>
            <person name="Daum C."/>
            <person name="Barry K."/>
            <person name="Grigoriev I.V."/>
            <person name="Favel A."/>
            <person name="Rosso M.N."/>
            <person name="Martin F."/>
        </authorList>
    </citation>
    <scope>NUCLEOTIDE SEQUENCE [LARGE SCALE GENOMIC DNA]</scope>
    <source>
        <strain evidence="1 2">CIRM-BRFM 2984</strain>
    </source>
</reference>
<accession>A0AAW0CBB2</accession>
<dbReference type="EMBL" id="JAWWNJ010000019">
    <property type="protein sequence ID" value="KAK7036167.1"/>
    <property type="molecule type" value="Genomic_DNA"/>
</dbReference>
<dbReference type="Proteomes" id="UP001362999">
    <property type="component" value="Unassembled WGS sequence"/>
</dbReference>
<evidence type="ECO:0000313" key="2">
    <source>
        <dbReference type="Proteomes" id="UP001362999"/>
    </source>
</evidence>